<name>A0ABC8LIK8_ERUVS</name>
<organism evidence="1 2">
    <name type="scientific">Eruca vesicaria subsp. sativa</name>
    <name type="common">Garden rocket</name>
    <name type="synonym">Eruca sativa</name>
    <dbReference type="NCBI Taxonomy" id="29727"/>
    <lineage>
        <taxon>Eukaryota</taxon>
        <taxon>Viridiplantae</taxon>
        <taxon>Streptophyta</taxon>
        <taxon>Embryophyta</taxon>
        <taxon>Tracheophyta</taxon>
        <taxon>Spermatophyta</taxon>
        <taxon>Magnoliopsida</taxon>
        <taxon>eudicotyledons</taxon>
        <taxon>Gunneridae</taxon>
        <taxon>Pentapetalae</taxon>
        <taxon>rosids</taxon>
        <taxon>malvids</taxon>
        <taxon>Brassicales</taxon>
        <taxon>Brassicaceae</taxon>
        <taxon>Brassiceae</taxon>
        <taxon>Eruca</taxon>
    </lineage>
</organism>
<proteinExistence type="predicted"/>
<dbReference type="AlphaFoldDB" id="A0ABC8LIK8"/>
<accession>A0ABC8LIK8</accession>
<dbReference type="SUPFAM" id="SSF58038">
    <property type="entry name" value="SNARE fusion complex"/>
    <property type="match status" value="1"/>
</dbReference>
<dbReference type="Gene3D" id="1.20.5.110">
    <property type="match status" value="1"/>
</dbReference>
<dbReference type="EMBL" id="CAKOAT010589598">
    <property type="protein sequence ID" value="CAH8383510.1"/>
    <property type="molecule type" value="Genomic_DNA"/>
</dbReference>
<sequence length="118" mass="13802">MSVERLDQSRDRIRESRTTMMEMEDLGVSALQDLSWHQQTLLHSQPVSKILTSVRSKPSVHTDYIINWLVLCSGPTDEEKYASFYLFVCDFDQITNVSKCLYIYSCRDHCMSEETHNM</sequence>
<keyword evidence="2" id="KW-1185">Reference proteome</keyword>
<evidence type="ECO:0000313" key="2">
    <source>
        <dbReference type="Proteomes" id="UP001642260"/>
    </source>
</evidence>
<gene>
    <name evidence="1" type="ORF">ERUC_LOCUS35993</name>
</gene>
<dbReference type="Proteomes" id="UP001642260">
    <property type="component" value="Unassembled WGS sequence"/>
</dbReference>
<reference evidence="1 2" key="1">
    <citation type="submission" date="2022-03" db="EMBL/GenBank/DDBJ databases">
        <authorList>
            <person name="Macdonald S."/>
            <person name="Ahmed S."/>
            <person name="Newling K."/>
        </authorList>
    </citation>
    <scope>NUCLEOTIDE SEQUENCE [LARGE SCALE GENOMIC DNA]</scope>
</reference>
<evidence type="ECO:0000313" key="1">
    <source>
        <dbReference type="EMBL" id="CAH8383510.1"/>
    </source>
</evidence>
<comment type="caution">
    <text evidence="1">The sequence shown here is derived from an EMBL/GenBank/DDBJ whole genome shotgun (WGS) entry which is preliminary data.</text>
</comment>
<protein>
    <submittedName>
        <fullName evidence="1">Uncharacterized protein</fullName>
    </submittedName>
</protein>